<dbReference type="EC" id="2.7.11.1" evidence="3"/>
<feature type="region of interest" description="Disordered" evidence="16">
    <location>
        <begin position="780"/>
        <end position="839"/>
    </location>
</feature>
<dbReference type="FunCoup" id="A0A7M7JUE3">
    <property type="interactions" value="870"/>
</dbReference>
<dbReference type="GO" id="GO:0005524">
    <property type="term" value="F:ATP binding"/>
    <property type="evidence" value="ECO:0007669"/>
    <property type="project" value="UniProtKB-UniRule"/>
</dbReference>
<comment type="cofactor">
    <cofactor evidence="1">
        <name>Mg(2+)</name>
        <dbReference type="ChEBI" id="CHEBI:18420"/>
    </cofactor>
</comment>
<evidence type="ECO:0000256" key="2">
    <source>
        <dbReference type="ARBA" id="ARBA00009804"/>
    </source>
</evidence>
<dbReference type="InterPro" id="IPR017441">
    <property type="entry name" value="Protein_kinase_ATP_BS"/>
</dbReference>
<evidence type="ECO:0000256" key="9">
    <source>
        <dbReference type="ARBA" id="ARBA00022777"/>
    </source>
</evidence>
<evidence type="ECO:0000256" key="11">
    <source>
        <dbReference type="ARBA" id="ARBA00047899"/>
    </source>
</evidence>
<feature type="binding site" evidence="14">
    <location>
        <begin position="439"/>
        <end position="447"/>
    </location>
    <ligand>
        <name>ATP</name>
        <dbReference type="ChEBI" id="CHEBI:30616"/>
    </ligand>
</feature>
<keyword evidence="9" id="KW-0418">Kinase</keyword>
<dbReference type="Pfam" id="PF00069">
    <property type="entry name" value="Pkinase"/>
    <property type="match status" value="2"/>
</dbReference>
<evidence type="ECO:0000313" key="19">
    <source>
        <dbReference type="EnsemblMetazoa" id="XP_022652616"/>
    </source>
</evidence>
<dbReference type="FunFam" id="1.10.510.10:FF:000109">
    <property type="entry name" value="Ribosomal protein S6 kinase"/>
    <property type="match status" value="1"/>
</dbReference>
<dbReference type="CDD" id="cd14092">
    <property type="entry name" value="STKc_MSK_C"/>
    <property type="match status" value="1"/>
</dbReference>
<keyword evidence="5" id="KW-0597">Phosphoprotein</keyword>
<comment type="catalytic activity">
    <reaction evidence="11">
        <text>L-threonyl-[protein] + ATP = O-phospho-L-threonyl-[protein] + ADP + H(+)</text>
        <dbReference type="Rhea" id="RHEA:46608"/>
        <dbReference type="Rhea" id="RHEA-COMP:11060"/>
        <dbReference type="Rhea" id="RHEA-COMP:11605"/>
        <dbReference type="ChEBI" id="CHEBI:15378"/>
        <dbReference type="ChEBI" id="CHEBI:30013"/>
        <dbReference type="ChEBI" id="CHEBI:30616"/>
        <dbReference type="ChEBI" id="CHEBI:61977"/>
        <dbReference type="ChEBI" id="CHEBI:456216"/>
        <dbReference type="EC" id="2.7.11.1"/>
    </reaction>
</comment>
<dbReference type="InterPro" id="IPR017892">
    <property type="entry name" value="Pkinase_C"/>
</dbReference>
<dbReference type="GO" id="GO:0004674">
    <property type="term" value="F:protein serine/threonine kinase activity"/>
    <property type="evidence" value="ECO:0007669"/>
    <property type="project" value="UniProtKB-KW"/>
</dbReference>
<dbReference type="OrthoDB" id="63267at2759"/>
<dbReference type="InterPro" id="IPR000719">
    <property type="entry name" value="Prot_kinase_dom"/>
</dbReference>
<reference evidence="19" key="1">
    <citation type="submission" date="2021-01" db="UniProtKB">
        <authorList>
            <consortium name="EnsemblMetazoa"/>
        </authorList>
    </citation>
    <scope>IDENTIFICATION</scope>
</reference>
<dbReference type="SUPFAM" id="SSF56112">
    <property type="entry name" value="Protein kinase-like (PK-like)"/>
    <property type="match status" value="2"/>
</dbReference>
<feature type="region of interest" description="Disordered" evidence="16">
    <location>
        <begin position="859"/>
        <end position="887"/>
    </location>
</feature>
<feature type="active site" description="Proton acceptor" evidence="13">
    <location>
        <position position="176"/>
    </location>
</feature>
<comment type="catalytic activity">
    <reaction evidence="12">
        <text>L-seryl-[protein] + ATP = O-phospho-L-seryl-[protein] + ADP + H(+)</text>
        <dbReference type="Rhea" id="RHEA:17989"/>
        <dbReference type="Rhea" id="RHEA-COMP:9863"/>
        <dbReference type="Rhea" id="RHEA-COMP:11604"/>
        <dbReference type="ChEBI" id="CHEBI:15378"/>
        <dbReference type="ChEBI" id="CHEBI:29999"/>
        <dbReference type="ChEBI" id="CHEBI:30616"/>
        <dbReference type="ChEBI" id="CHEBI:83421"/>
        <dbReference type="ChEBI" id="CHEBI:456216"/>
        <dbReference type="EC" id="2.7.11.1"/>
    </reaction>
</comment>
<dbReference type="PROSITE" id="PS00108">
    <property type="entry name" value="PROTEIN_KINASE_ST"/>
    <property type="match status" value="2"/>
</dbReference>
<evidence type="ECO:0000256" key="7">
    <source>
        <dbReference type="ARBA" id="ARBA00022737"/>
    </source>
</evidence>
<dbReference type="SMART" id="SM00133">
    <property type="entry name" value="S_TK_X"/>
    <property type="match status" value="1"/>
</dbReference>
<dbReference type="InterPro" id="IPR011009">
    <property type="entry name" value="Kinase-like_dom_sf"/>
</dbReference>
<evidence type="ECO:0000256" key="3">
    <source>
        <dbReference type="ARBA" id="ARBA00012513"/>
    </source>
</evidence>
<evidence type="ECO:0000256" key="10">
    <source>
        <dbReference type="ARBA" id="ARBA00022840"/>
    </source>
</evidence>
<dbReference type="FunFam" id="1.10.510.10:FF:000157">
    <property type="entry name" value="Ribosomal protein S6 kinase"/>
    <property type="match status" value="1"/>
</dbReference>
<dbReference type="Pfam" id="PF00433">
    <property type="entry name" value="Pkinase_C"/>
    <property type="match status" value="1"/>
</dbReference>
<organism evidence="19 20">
    <name type="scientific">Varroa destructor</name>
    <name type="common">Honeybee mite</name>
    <dbReference type="NCBI Taxonomy" id="109461"/>
    <lineage>
        <taxon>Eukaryota</taxon>
        <taxon>Metazoa</taxon>
        <taxon>Ecdysozoa</taxon>
        <taxon>Arthropoda</taxon>
        <taxon>Chelicerata</taxon>
        <taxon>Arachnida</taxon>
        <taxon>Acari</taxon>
        <taxon>Parasitiformes</taxon>
        <taxon>Mesostigmata</taxon>
        <taxon>Gamasina</taxon>
        <taxon>Dermanyssoidea</taxon>
        <taxon>Varroidae</taxon>
        <taxon>Varroa</taxon>
    </lineage>
</organism>
<name>A0A7M7JUE3_VARDE</name>
<dbReference type="PROSITE" id="PS00107">
    <property type="entry name" value="PROTEIN_KINASE_ATP"/>
    <property type="match status" value="2"/>
</dbReference>
<keyword evidence="7" id="KW-0677">Repeat</keyword>
<dbReference type="PANTHER" id="PTHR24351">
    <property type="entry name" value="RIBOSOMAL PROTEIN S6 KINASE"/>
    <property type="match status" value="1"/>
</dbReference>
<evidence type="ECO:0000256" key="12">
    <source>
        <dbReference type="ARBA" id="ARBA00048679"/>
    </source>
</evidence>
<sequence>MCASPEIQRVRRRPCSPALVKMAAGVMARRTVLNLPEQHGGHVNMTNFELLRVLGTGAYGKVFLVRKIAGHDNGKLYAMKVLKKASIVQKQKTLEHTKTERQVLEAIRQSPFLVNLHYAFQTKTKLHLILDFISGGELFTHLYQRDHFEEAHVKFYIGEIIVALEQLHKLGIIYRDIKLENILLDAEGHIVLTDFGLSKEFVCDNSSEQQRTFSFCGTIEYMAPEVVKASTTGHDYCADWWSVGVLTYELLTGASPFTVEGEKNNQAEISKRILRNQPPMPSTISSEARDFIEKLLIKDPTKRLGGGSGGAEELKAHRFFRGINWIALANKQISAPFVPKITNELDVSNFSEEFTSMIPADSPAVVPNYSESDTGDLFKGYSYVAPSVLFSANALSKDLMISEAQGDARPGLNQLIAARFKNSTFFRDYDLLVEESGFLGDGSFSVCRKCVHKETGIQRAVKIVSRRLDTSREVQLLRMCQGHSNIVELVQVYDDEYHTYIVTELLSGGELFQMISRKSSFTENEARKIFKRLVSAVNFMHKRSIVHRDLKPENLLFTADKSTIKVVDFGFARLKPAEELMKTPCFTVSYAAPEVLNQAQDKTAQGYNEQCDLWSLGVILYAMLSGRSPFHSPSRDASAAAIMKRITAGDFTINSSQWDVVSADAKQIVQGLLTVDPQQRLTMSELRAHSWLHHPNKKNLRTPLATPEVLHSDQRQHLMGTQKASMAASKTGTPDVLAATSNSADALASAGTSGFRATFDAFHLATRGGFRLAEVGSASLAQRRLQKKSAGSRSTSTSTSSSSCVSGSASSRPSNASPSTRHVSSSSSGMPPSCSSASSAPSVFTFPETKVAAYLQTLSPSASPEPAGPPRYEPEPIQSPGSDSSSSNALIKAEFTVIQTEPLKFKFELLNGNGSSEPLEGLAVAATSTKMLSLGGEHKMITRRRKKKADEELFQAKRLKV</sequence>
<evidence type="ECO:0000256" key="14">
    <source>
        <dbReference type="PIRSR" id="PIRSR000606-51"/>
    </source>
</evidence>
<accession>A0A7M7JUE3</accession>
<dbReference type="AlphaFoldDB" id="A0A7M7JUE3"/>
<keyword evidence="20" id="KW-1185">Reference proteome</keyword>
<evidence type="ECO:0000313" key="20">
    <source>
        <dbReference type="Proteomes" id="UP000594260"/>
    </source>
</evidence>
<evidence type="ECO:0000256" key="15">
    <source>
        <dbReference type="PROSITE-ProRule" id="PRU10141"/>
    </source>
</evidence>
<feature type="domain" description="Protein kinase" evidence="17">
    <location>
        <begin position="48"/>
        <end position="320"/>
    </location>
</feature>
<dbReference type="InParanoid" id="A0A7M7JUE3"/>
<dbReference type="EnsemblMetazoa" id="XM_022796881">
    <property type="protein sequence ID" value="XP_022652616"/>
    <property type="gene ID" value="LOC111246753"/>
</dbReference>
<dbReference type="OMA" id="HEEHTSI"/>
<dbReference type="SMART" id="SM00220">
    <property type="entry name" value="S_TKc"/>
    <property type="match status" value="2"/>
</dbReference>
<feature type="binding site" evidence="14">
    <location>
        <begin position="54"/>
        <end position="62"/>
    </location>
    <ligand>
        <name>ATP</name>
        <dbReference type="ChEBI" id="CHEBI:30616"/>
    </ligand>
</feature>
<dbReference type="InterPro" id="IPR008271">
    <property type="entry name" value="Ser/Thr_kinase_AS"/>
</dbReference>
<feature type="binding site" evidence="14 15">
    <location>
        <position position="80"/>
    </location>
    <ligand>
        <name>ATP</name>
        <dbReference type="ChEBI" id="CHEBI:30616"/>
    </ligand>
</feature>
<dbReference type="RefSeq" id="XP_022652616.1">
    <property type="nucleotide sequence ID" value="XM_022796881.1"/>
</dbReference>
<dbReference type="PIRSF" id="PIRSF000606">
    <property type="entry name" value="Ribsml_S6_kin_2"/>
    <property type="match status" value="1"/>
</dbReference>
<dbReference type="Gene3D" id="3.30.200.20">
    <property type="entry name" value="Phosphorylase Kinase, domain 1"/>
    <property type="match status" value="2"/>
</dbReference>
<dbReference type="PROSITE" id="PS51285">
    <property type="entry name" value="AGC_KINASE_CTER"/>
    <property type="match status" value="1"/>
</dbReference>
<evidence type="ECO:0000259" key="18">
    <source>
        <dbReference type="PROSITE" id="PS51285"/>
    </source>
</evidence>
<evidence type="ECO:0000256" key="5">
    <source>
        <dbReference type="ARBA" id="ARBA00022553"/>
    </source>
</evidence>
<feature type="binding site" evidence="14 15">
    <location>
        <position position="462"/>
    </location>
    <ligand>
        <name>ATP</name>
        <dbReference type="ChEBI" id="CHEBI:30616"/>
    </ligand>
</feature>
<dbReference type="PROSITE" id="PS50011">
    <property type="entry name" value="PROTEIN_KINASE_DOM"/>
    <property type="match status" value="2"/>
</dbReference>
<dbReference type="Proteomes" id="UP000594260">
    <property type="component" value="Unplaced"/>
</dbReference>
<keyword evidence="6" id="KW-0808">Transferase</keyword>
<evidence type="ECO:0000259" key="17">
    <source>
        <dbReference type="PROSITE" id="PS50011"/>
    </source>
</evidence>
<keyword evidence="10 14" id="KW-0067">ATP-binding</keyword>
<keyword evidence="8 14" id="KW-0547">Nucleotide-binding</keyword>
<dbReference type="GO" id="GO:0035556">
    <property type="term" value="P:intracellular signal transduction"/>
    <property type="evidence" value="ECO:0007669"/>
    <property type="project" value="InterPro"/>
</dbReference>
<proteinExistence type="inferred from homology"/>
<evidence type="ECO:0000256" key="6">
    <source>
        <dbReference type="ARBA" id="ARBA00022679"/>
    </source>
</evidence>
<evidence type="ECO:0000256" key="8">
    <source>
        <dbReference type="ARBA" id="ARBA00022741"/>
    </source>
</evidence>
<comment type="similarity">
    <text evidence="2">Belongs to the protein kinase superfamily. AGC Ser/Thr protein kinase family. S6 kinase subfamily.</text>
</comment>
<dbReference type="Gene3D" id="1.10.510.10">
    <property type="entry name" value="Transferase(Phosphotransferase) domain 1"/>
    <property type="match status" value="2"/>
</dbReference>
<dbReference type="GO" id="GO:0000287">
    <property type="term" value="F:magnesium ion binding"/>
    <property type="evidence" value="ECO:0007669"/>
    <property type="project" value="InterPro"/>
</dbReference>
<feature type="active site" description="Proton acceptor" evidence="13">
    <location>
        <position position="549"/>
    </location>
</feature>
<keyword evidence="4" id="KW-0723">Serine/threonine-protein kinase</keyword>
<feature type="compositionally biased region" description="Low complexity" evidence="16">
    <location>
        <begin position="789"/>
        <end position="839"/>
    </location>
</feature>
<feature type="domain" description="Protein kinase" evidence="17">
    <location>
        <begin position="433"/>
        <end position="692"/>
    </location>
</feature>
<evidence type="ECO:0000256" key="16">
    <source>
        <dbReference type="SAM" id="MobiDB-lite"/>
    </source>
</evidence>
<evidence type="ECO:0000256" key="1">
    <source>
        <dbReference type="ARBA" id="ARBA00001946"/>
    </source>
</evidence>
<protein>
    <recommendedName>
        <fullName evidence="3">non-specific serine/threonine protein kinase</fullName>
        <ecNumber evidence="3">2.7.11.1</ecNumber>
    </recommendedName>
</protein>
<dbReference type="InterPro" id="IPR016239">
    <property type="entry name" value="Ribosomal_S6_kinase_II"/>
</dbReference>
<feature type="domain" description="AGC-kinase C-terminal" evidence="18">
    <location>
        <begin position="321"/>
        <end position="393"/>
    </location>
</feature>
<dbReference type="GeneID" id="111246753"/>
<dbReference type="InterPro" id="IPR000961">
    <property type="entry name" value="AGC-kinase_C"/>
</dbReference>
<evidence type="ECO:0000256" key="4">
    <source>
        <dbReference type="ARBA" id="ARBA00022527"/>
    </source>
</evidence>
<dbReference type="KEGG" id="vde:111246753"/>
<dbReference type="FunFam" id="3.30.200.20:FF:000686">
    <property type="entry name" value="Ribosomal protein S6 kinase"/>
    <property type="match status" value="1"/>
</dbReference>
<evidence type="ECO:0000256" key="13">
    <source>
        <dbReference type="PIRSR" id="PIRSR000606-50"/>
    </source>
</evidence>